<gene>
    <name evidence="4" type="ORF">JRU67_14950</name>
</gene>
<geneLocation type="plasmid" evidence="3">
    <name>pwo28-3</name>
</geneLocation>
<reference evidence="3" key="1">
    <citation type="journal article" date="2016" name="J. Antimicrob. Chemother.">
        <title>Co-location of the oxazolidinone resistance genes optrA and cfr on a multiresistance plasmid from Staphylococcus sciuri.</title>
        <authorList>
            <person name="Li D."/>
            <person name="Wang Y."/>
            <person name="Schwarz S."/>
            <person name="Cai J."/>
            <person name="Fan R."/>
            <person name="Li J."/>
            <person name="Fessler A.T."/>
            <person name="Zhang R."/>
            <person name="Wu C."/>
            <person name="Shen J."/>
        </authorList>
    </citation>
    <scope>NUCLEOTIDE SEQUENCE</scope>
    <source>
        <strain evidence="3">Wo28-3</strain>
        <plasmid evidence="3">pwo28-3</plasmid>
    </source>
</reference>
<keyword evidence="1" id="KW-0472">Membrane</keyword>
<dbReference type="CDD" id="cd16891">
    <property type="entry name" value="CwlT-like"/>
    <property type="match status" value="1"/>
</dbReference>
<dbReference type="Gene3D" id="1.10.530.10">
    <property type="match status" value="1"/>
</dbReference>
<organism evidence="3">
    <name type="scientific">Mammaliicoccus sciuri</name>
    <name type="common">Staphylococcus sciuri</name>
    <dbReference type="NCBI Taxonomy" id="1296"/>
    <lineage>
        <taxon>Bacteria</taxon>
        <taxon>Bacillati</taxon>
        <taxon>Bacillota</taxon>
        <taxon>Bacilli</taxon>
        <taxon>Bacillales</taxon>
        <taxon>Staphylococcaceae</taxon>
        <taxon>Mammaliicoccus</taxon>
    </lineage>
</organism>
<dbReference type="AlphaFoldDB" id="A0A0U2HSH6"/>
<dbReference type="PROSITE" id="PS50911">
    <property type="entry name" value="CHAP"/>
    <property type="match status" value="1"/>
</dbReference>
<evidence type="ECO:0000259" key="2">
    <source>
        <dbReference type="PROSITE" id="PS50911"/>
    </source>
</evidence>
<dbReference type="SUPFAM" id="SSF53955">
    <property type="entry name" value="Lysozyme-like"/>
    <property type="match status" value="1"/>
</dbReference>
<evidence type="ECO:0000313" key="4">
    <source>
        <dbReference type="EMBL" id="QRN92767.1"/>
    </source>
</evidence>
<keyword evidence="1" id="KW-0812">Transmembrane</keyword>
<evidence type="ECO:0000256" key="1">
    <source>
        <dbReference type="SAM" id="Phobius"/>
    </source>
</evidence>
<sequence length="363" mass="40312">MANEKSMLRKKLERIAKKKAFIWITGLIGTTGLLILGGVVIFGALLLMLYAAFTPLISEEAELNRQQEATQSVVGGQLPATVLAHKEAVEKELKEQGIAEFHLNILLAIMAQESGGRGNDVFQASESLGKPVNTLSVEESIKQGVKHYYSIAKRVGMTEKYDSEKVKVILQSYNFGIGYLDFINKNHGGKYSLANAKAFSNEQAKIMGWSSYGDVNYVSNVMRYFNTANGSFVSIDDINNNFPTPNPSSYSSYHYFGQCTYFVDARRKEVGAPLPHGFGDAWMWTHQAKNLGLKTGNTPKKGSAVIWQRNQFGMDSYYGHVAFVEDVKENGDFVVSEMNMKGINVLSYRVIPAEQAPSLTFIY</sequence>
<dbReference type="EMBL" id="KT601170">
    <property type="protein sequence ID" value="ALI92787.1"/>
    <property type="molecule type" value="Genomic_DNA"/>
</dbReference>
<dbReference type="RefSeq" id="WP_129407011.1">
    <property type="nucleotide sequence ID" value="NZ_CP069390.1"/>
</dbReference>
<name>A0A0U2HSH6_MAMSC</name>
<evidence type="ECO:0000313" key="3">
    <source>
        <dbReference type="EMBL" id="ALI92787.1"/>
    </source>
</evidence>
<dbReference type="InterPro" id="IPR038765">
    <property type="entry name" value="Papain-like_cys_pep_sf"/>
</dbReference>
<dbReference type="SUPFAM" id="SSF54001">
    <property type="entry name" value="Cysteine proteinases"/>
    <property type="match status" value="1"/>
</dbReference>
<reference evidence="4" key="2">
    <citation type="submission" date="2021-02" db="EMBL/GenBank/DDBJ databases">
        <title>cfr and optrA-positive Staphylococcus spp.</title>
        <authorList>
            <person name="Chen L."/>
        </authorList>
    </citation>
    <scope>NUCLEOTIDE SEQUENCE</scope>
    <source>
        <strain evidence="4">GDQ20D70P</strain>
        <plasmid evidence="4">pQ20D70P-cfr-optrA</plasmid>
    </source>
</reference>
<accession>A0A0U2HSH6</accession>
<evidence type="ECO:0000313" key="5">
    <source>
        <dbReference type="Proteomes" id="UP000640299"/>
    </source>
</evidence>
<proteinExistence type="predicted"/>
<protein>
    <submittedName>
        <fullName evidence="4">Lysozyme family protein</fullName>
    </submittedName>
</protein>
<feature type="transmembrane region" description="Helical" evidence="1">
    <location>
        <begin position="20"/>
        <end position="53"/>
    </location>
</feature>
<dbReference type="InterPro" id="IPR023346">
    <property type="entry name" value="Lysozyme-like_dom_sf"/>
</dbReference>
<dbReference type="InterPro" id="IPR047194">
    <property type="entry name" value="CwlT-like_lysozyme"/>
</dbReference>
<dbReference type="Proteomes" id="UP000640299">
    <property type="component" value="Plasmid pQ20D70P-cfr-optrA"/>
</dbReference>
<keyword evidence="1" id="KW-1133">Transmembrane helix</keyword>
<dbReference type="Gene3D" id="3.90.1720.10">
    <property type="entry name" value="endopeptidase domain like (from Nostoc punctiforme)"/>
    <property type="match status" value="1"/>
</dbReference>
<keyword evidence="3" id="KW-0614">Plasmid</keyword>
<geneLocation type="plasmid" evidence="4 5">
    <name>pQ20D70P-cfr-optrA</name>
</geneLocation>
<dbReference type="Pfam" id="PF05257">
    <property type="entry name" value="CHAP"/>
    <property type="match status" value="1"/>
</dbReference>
<dbReference type="Pfam" id="PF13702">
    <property type="entry name" value="Lysozyme_like"/>
    <property type="match status" value="1"/>
</dbReference>
<dbReference type="InterPro" id="IPR007921">
    <property type="entry name" value="CHAP_dom"/>
</dbReference>
<dbReference type="EMBL" id="CP069390">
    <property type="protein sequence ID" value="QRN92767.1"/>
    <property type="molecule type" value="Genomic_DNA"/>
</dbReference>
<feature type="domain" description="Peptidase C51" evidence="2">
    <location>
        <begin position="234"/>
        <end position="363"/>
    </location>
</feature>